<evidence type="ECO:0000256" key="2">
    <source>
        <dbReference type="ARBA" id="ARBA00005156"/>
    </source>
</evidence>
<comment type="cofactor">
    <cofactor evidence="1 10">
        <name>[4Fe-4S] cluster</name>
        <dbReference type="ChEBI" id="CHEBI:49883"/>
    </cofactor>
</comment>
<dbReference type="InterPro" id="IPR042263">
    <property type="entry name" value="DPH1/DPH2_1"/>
</dbReference>
<keyword evidence="8 10" id="KW-0411">Iron-sulfur</keyword>
<dbReference type="GO" id="GO:0090560">
    <property type="term" value="F:2-(3-amino-3-carboxypropyl)histidine synthase activity"/>
    <property type="evidence" value="ECO:0007669"/>
    <property type="project" value="UniProtKB-UniRule"/>
</dbReference>
<dbReference type="GO" id="GO:0051539">
    <property type="term" value="F:4 iron, 4 sulfur cluster binding"/>
    <property type="evidence" value="ECO:0007669"/>
    <property type="project" value="UniProtKB-UniRule"/>
</dbReference>
<dbReference type="InterPro" id="IPR022428">
    <property type="entry name" value="Dph2_arc"/>
</dbReference>
<evidence type="ECO:0000256" key="6">
    <source>
        <dbReference type="ARBA" id="ARBA00022723"/>
    </source>
</evidence>
<comment type="function">
    <text evidence="10">Catalyzes the first step of diphthamide biosynthesis, i.e. the transfer of the 3-amino-3-carboxypropyl group from S-adenosyl-L-methionine (SAM) to the C2 position of the imidazole ring of the target histidine residue in translation elongation factor 2 (EF-2).</text>
</comment>
<protein>
    <recommendedName>
        <fullName evidence="3 10">2-(3-amino-3-carboxypropyl)histidine synthase</fullName>
        <ecNumber evidence="3 10">2.5.1.108</ecNumber>
    </recommendedName>
</protein>
<evidence type="ECO:0000313" key="12">
    <source>
        <dbReference type="Proteomes" id="UP000526302"/>
    </source>
</evidence>
<keyword evidence="6 10" id="KW-0479">Metal-binding</keyword>
<name>A0A7K4C070_9ARCH</name>
<dbReference type="NCBIfam" id="TIGR00322">
    <property type="entry name" value="diphth2_R"/>
    <property type="match status" value="1"/>
</dbReference>
<dbReference type="Gene3D" id="3.40.50.11850">
    <property type="entry name" value="Diphthamide synthesis DPH1/DPH2 domain 2"/>
    <property type="match status" value="1"/>
</dbReference>
<dbReference type="Gene3D" id="3.40.50.11840">
    <property type="entry name" value="Diphthamide synthesis DPH1/DPH2 domain 1"/>
    <property type="match status" value="1"/>
</dbReference>
<keyword evidence="5 10" id="KW-0949">S-adenosyl-L-methionine</keyword>
<evidence type="ECO:0000256" key="4">
    <source>
        <dbReference type="ARBA" id="ARBA00022679"/>
    </source>
</evidence>
<dbReference type="EMBL" id="JAAZKV010000023">
    <property type="protein sequence ID" value="NMA44801.1"/>
    <property type="molecule type" value="Genomic_DNA"/>
</dbReference>
<dbReference type="PANTHER" id="PTHR10762">
    <property type="entry name" value="DIPHTHAMIDE BIOSYNTHESIS PROTEIN"/>
    <property type="match status" value="1"/>
</dbReference>
<evidence type="ECO:0000256" key="10">
    <source>
        <dbReference type="PIRNR" id="PIRNR004967"/>
    </source>
</evidence>
<dbReference type="InterPro" id="IPR016435">
    <property type="entry name" value="DPH1/DPH2"/>
</dbReference>
<dbReference type="Pfam" id="PF01866">
    <property type="entry name" value="Diphthamide_syn"/>
    <property type="match status" value="1"/>
</dbReference>
<keyword evidence="4 10" id="KW-0808">Transferase</keyword>
<dbReference type="InterPro" id="IPR035435">
    <property type="entry name" value="DPH1/DPH2_euk_archaea"/>
</dbReference>
<sequence>MLQIELTDAIKSLKKIKAKKIMIQIPEGLKTNTENIVNELEQKGYKVITSMDPCFGACDIKPTEAKQLQCDAILHIGHTKFIEKNNEKIIYAPLKYKLKNFEETKNKITHYLLDNGFSFIGIVTTAQYLHYLPELKKHFKKNKIRAEILKGKRVENGQVLGCNYSSANGRAKTILYFGDGLFHPLGIHFGTKKEVIIFDPILNTIKTLDQEKNDFLKKRFLLIEKAKTAKSFAILVSTKIGQNRISIAEKIKKELEGAGKKVFICSMDYISEEKLLGLEVDALINTACPRLSIDDFISYKKPLLNYNEVKYVLGKSYKNYKTEIIY</sequence>
<comment type="similarity">
    <text evidence="10">Belongs to the DPH1/DPH2 family.</text>
</comment>
<keyword evidence="7 10" id="KW-0408">Iron</keyword>
<dbReference type="PANTHER" id="PTHR10762:SF1">
    <property type="entry name" value="2-(3-AMINO-3-CARBOXYPROPYL)HISTIDINE SYNTHASE SUBUNIT 1"/>
    <property type="match status" value="1"/>
</dbReference>
<dbReference type="GO" id="GO:0017183">
    <property type="term" value="P:protein histidyl modification to diphthamide"/>
    <property type="evidence" value="ECO:0007669"/>
    <property type="project" value="UniProtKB-UniRule"/>
</dbReference>
<keyword evidence="10" id="KW-0004">4Fe-4S</keyword>
<evidence type="ECO:0000256" key="1">
    <source>
        <dbReference type="ARBA" id="ARBA00001966"/>
    </source>
</evidence>
<dbReference type="NCBIfam" id="TIGR03682">
    <property type="entry name" value="arCOG04112"/>
    <property type="match status" value="1"/>
</dbReference>
<dbReference type="PIRSF" id="PIRSF004967">
    <property type="entry name" value="DPH1"/>
    <property type="match status" value="1"/>
</dbReference>
<reference evidence="11 12" key="1">
    <citation type="journal article" date="2020" name="Biotechnol. Biofuels">
        <title>New insights from the biogas microbiome by comprehensive genome-resolved metagenomics of nearly 1600 species originating from multiple anaerobic digesters.</title>
        <authorList>
            <person name="Campanaro S."/>
            <person name="Treu L."/>
            <person name="Rodriguez-R L.M."/>
            <person name="Kovalovszki A."/>
            <person name="Ziels R.M."/>
            <person name="Maus I."/>
            <person name="Zhu X."/>
            <person name="Kougias P.G."/>
            <person name="Basile A."/>
            <person name="Luo G."/>
            <person name="Schluter A."/>
            <person name="Konstantinidis K.T."/>
            <person name="Angelidaki I."/>
        </authorList>
    </citation>
    <scope>NUCLEOTIDE SEQUENCE [LARGE SCALE GENOMIC DNA]</scope>
    <source>
        <strain evidence="11">AS22ysBPME_79</strain>
    </source>
</reference>
<comment type="pathway">
    <text evidence="2 10">Protein modification; peptidyl-diphthamide biosynthesis.</text>
</comment>
<dbReference type="GO" id="GO:0046872">
    <property type="term" value="F:metal ion binding"/>
    <property type="evidence" value="ECO:0007669"/>
    <property type="project" value="UniProtKB-KW"/>
</dbReference>
<evidence type="ECO:0000256" key="5">
    <source>
        <dbReference type="ARBA" id="ARBA00022691"/>
    </source>
</evidence>
<organism evidence="11 12">
    <name type="scientific">Candidatus Iainarchaeum sp</name>
    <dbReference type="NCBI Taxonomy" id="3101447"/>
    <lineage>
        <taxon>Archaea</taxon>
        <taxon>Candidatus Iainarchaeota</taxon>
        <taxon>Candidatus Iainarchaeia</taxon>
        <taxon>Candidatus Iainarchaeales</taxon>
        <taxon>Candidatus Iainarchaeaceae</taxon>
        <taxon>Candidatus Iainarchaeum</taxon>
    </lineage>
</organism>
<dbReference type="InterPro" id="IPR042264">
    <property type="entry name" value="DPH1/DPH2_2"/>
</dbReference>
<dbReference type="AlphaFoldDB" id="A0A7K4C070"/>
<dbReference type="EC" id="2.5.1.108" evidence="3 10"/>
<gene>
    <name evidence="11" type="primary">dph2</name>
    <name evidence="11" type="ORF">GX950_03265</name>
</gene>
<dbReference type="UniPathway" id="UPA00559"/>
<proteinExistence type="inferred from homology"/>
<comment type="caution">
    <text evidence="11">The sequence shown here is derived from an EMBL/GenBank/DDBJ whole genome shotgun (WGS) entry which is preliminary data.</text>
</comment>
<evidence type="ECO:0000256" key="3">
    <source>
        <dbReference type="ARBA" id="ARBA00012221"/>
    </source>
</evidence>
<evidence type="ECO:0000313" key="11">
    <source>
        <dbReference type="EMBL" id="NMA44801.1"/>
    </source>
</evidence>
<evidence type="ECO:0000256" key="8">
    <source>
        <dbReference type="ARBA" id="ARBA00023014"/>
    </source>
</evidence>
<dbReference type="Proteomes" id="UP000526302">
    <property type="component" value="Unassembled WGS sequence"/>
</dbReference>
<comment type="catalytic activity">
    <reaction evidence="9 10">
        <text>L-histidyl-[translation elongation factor 2] + S-adenosyl-L-methionine = 2-[(3S)-amino-3-carboxypropyl]-L-histidyl-[translation elongation factor 2] + S-methyl-5'-thioadenosine + H(+)</text>
        <dbReference type="Rhea" id="RHEA:36783"/>
        <dbReference type="Rhea" id="RHEA-COMP:9748"/>
        <dbReference type="Rhea" id="RHEA-COMP:9749"/>
        <dbReference type="ChEBI" id="CHEBI:15378"/>
        <dbReference type="ChEBI" id="CHEBI:17509"/>
        <dbReference type="ChEBI" id="CHEBI:29979"/>
        <dbReference type="ChEBI" id="CHEBI:59789"/>
        <dbReference type="ChEBI" id="CHEBI:73995"/>
        <dbReference type="EC" id="2.5.1.108"/>
    </reaction>
</comment>
<dbReference type="Gene3D" id="3.40.50.11860">
    <property type="entry name" value="Diphthamide synthesis DPH1/DPH2 domain 3"/>
    <property type="match status" value="1"/>
</dbReference>
<evidence type="ECO:0000256" key="9">
    <source>
        <dbReference type="ARBA" id="ARBA00048403"/>
    </source>
</evidence>
<accession>A0A7K4C070</accession>
<dbReference type="SFLD" id="SFLDS00032">
    <property type="entry name" value="Radical_SAM_3-amino-3-carboxyp"/>
    <property type="match status" value="1"/>
</dbReference>
<evidence type="ECO:0000256" key="7">
    <source>
        <dbReference type="ARBA" id="ARBA00023004"/>
    </source>
</evidence>
<dbReference type="InterPro" id="IPR042265">
    <property type="entry name" value="DPH1/DPH2_3"/>
</dbReference>